<gene>
    <name evidence="2" type="ORF">KSB_22610</name>
</gene>
<reference evidence="2 3" key="1">
    <citation type="journal article" date="2021" name="Int. J. Syst. Evol. Microbiol.">
        <title>Reticulibacter mediterranei gen. nov., sp. nov., within the new family Reticulibacteraceae fam. nov., and Ktedonospora formicarum gen. nov., sp. nov., Ktedonobacter robiniae sp. nov., Dictyobacter formicarum sp. nov. and Dictyobacter arantiisoli sp. nov., belonging to the class Ktedonobacteria.</title>
        <authorList>
            <person name="Yabe S."/>
            <person name="Zheng Y."/>
            <person name="Wang C.M."/>
            <person name="Sakai Y."/>
            <person name="Abe K."/>
            <person name="Yokota A."/>
            <person name="Donadio S."/>
            <person name="Cavaletti L."/>
            <person name="Monciardini P."/>
        </authorList>
    </citation>
    <scope>NUCLEOTIDE SEQUENCE [LARGE SCALE GENOMIC DNA]</scope>
    <source>
        <strain evidence="2 3">SOSP1-30</strain>
    </source>
</reference>
<evidence type="ECO:0000313" key="2">
    <source>
        <dbReference type="EMBL" id="GHO53786.1"/>
    </source>
</evidence>
<evidence type="ECO:0000259" key="1">
    <source>
        <dbReference type="Pfam" id="PF07687"/>
    </source>
</evidence>
<dbReference type="InterPro" id="IPR011650">
    <property type="entry name" value="Peptidase_M20_dimer"/>
</dbReference>
<accession>A0ABQ3UM14</accession>
<organism evidence="2 3">
    <name type="scientific">Ktedonobacter robiniae</name>
    <dbReference type="NCBI Taxonomy" id="2778365"/>
    <lineage>
        <taxon>Bacteria</taxon>
        <taxon>Bacillati</taxon>
        <taxon>Chloroflexota</taxon>
        <taxon>Ktedonobacteria</taxon>
        <taxon>Ktedonobacterales</taxon>
        <taxon>Ktedonobacteraceae</taxon>
        <taxon>Ktedonobacter</taxon>
    </lineage>
</organism>
<feature type="domain" description="Peptidase M20 dimerisation" evidence="1">
    <location>
        <begin position="193"/>
        <end position="283"/>
    </location>
</feature>
<dbReference type="PIRSF" id="PIRSF005962">
    <property type="entry name" value="Pept_M20D_amidohydro"/>
    <property type="match status" value="1"/>
</dbReference>
<dbReference type="PANTHER" id="PTHR11014">
    <property type="entry name" value="PEPTIDASE M20 FAMILY MEMBER"/>
    <property type="match status" value="1"/>
</dbReference>
<dbReference type="SUPFAM" id="SSF53187">
    <property type="entry name" value="Zn-dependent exopeptidases"/>
    <property type="match status" value="1"/>
</dbReference>
<dbReference type="NCBIfam" id="TIGR01891">
    <property type="entry name" value="amidohydrolases"/>
    <property type="match status" value="1"/>
</dbReference>
<name>A0ABQ3UM14_9CHLR</name>
<dbReference type="InterPro" id="IPR017439">
    <property type="entry name" value="Amidohydrolase"/>
</dbReference>
<dbReference type="InterPro" id="IPR036264">
    <property type="entry name" value="Bact_exopeptidase_dim_dom"/>
</dbReference>
<dbReference type="Pfam" id="PF07687">
    <property type="entry name" value="M20_dimer"/>
    <property type="match status" value="1"/>
</dbReference>
<dbReference type="SUPFAM" id="SSF55031">
    <property type="entry name" value="Bacterial exopeptidase dimerisation domain"/>
    <property type="match status" value="1"/>
</dbReference>
<sequence length="399" mass="42505">MSVSPIDMLKAEIDELIPDLVATRRDLHEHPELAFEEVRTSSIVAQRLQALGLEVQTGVAKTGVVGLLRGEAAPANARTIAIRADIDALPIHELNEVDYRSQTDGKMHACGHDGHTAIALAVADILTKRRAELTGNVKFIFQPAEERIGGAKPMVDEGTMQGVDAVIGLHLISNMSIGKVGVRSGTVFASADTLNFTVKGKGGHAAMPESTIDPIVISAHIITALQTLISRETSPFSPAVITIGTLKAGTASNIIPEYAIMEGTMRSYSKEHRDYLLKRISELSQGIASAMGGSCEVTPNQGCPPCTNNPEITKIVRQAAIGAVGSENVDESEAILIAGSDDMAHFLDAVPGCYFIVGSGNVQKGSDFPHHHPRFNLDEDALPVGVEVLARSVFEFFES</sequence>
<dbReference type="Gene3D" id="3.40.630.10">
    <property type="entry name" value="Zn peptidases"/>
    <property type="match status" value="1"/>
</dbReference>
<dbReference type="InterPro" id="IPR002933">
    <property type="entry name" value="Peptidase_M20"/>
</dbReference>
<dbReference type="PANTHER" id="PTHR11014:SF63">
    <property type="entry name" value="METALLOPEPTIDASE, PUTATIVE (AFU_ORTHOLOGUE AFUA_6G09600)-RELATED"/>
    <property type="match status" value="1"/>
</dbReference>
<evidence type="ECO:0000313" key="3">
    <source>
        <dbReference type="Proteomes" id="UP000654345"/>
    </source>
</evidence>
<keyword evidence="3" id="KW-1185">Reference proteome</keyword>
<protein>
    <submittedName>
        <fullName evidence="2">Peptidase M20</fullName>
    </submittedName>
</protein>
<dbReference type="Pfam" id="PF01546">
    <property type="entry name" value="Peptidase_M20"/>
    <property type="match status" value="1"/>
</dbReference>
<dbReference type="Proteomes" id="UP000654345">
    <property type="component" value="Unassembled WGS sequence"/>
</dbReference>
<dbReference type="EMBL" id="BNJG01000001">
    <property type="protein sequence ID" value="GHO53786.1"/>
    <property type="molecule type" value="Genomic_DNA"/>
</dbReference>
<proteinExistence type="predicted"/>
<dbReference type="RefSeq" id="WP_201370568.1">
    <property type="nucleotide sequence ID" value="NZ_BNJG01000001.1"/>
</dbReference>
<comment type="caution">
    <text evidence="2">The sequence shown here is derived from an EMBL/GenBank/DDBJ whole genome shotgun (WGS) entry which is preliminary data.</text>
</comment>
<dbReference type="Gene3D" id="3.30.70.360">
    <property type="match status" value="1"/>
</dbReference>